<dbReference type="EMBL" id="KE525341">
    <property type="protein sequence ID" value="KFB48565.1"/>
    <property type="molecule type" value="Genomic_DNA"/>
</dbReference>
<sequence>MFVKVSPVVPICVSHPGHVFQRRSGAFGSRMEKRDFYYYDFCPEPEPQLMAGSWVG</sequence>
<dbReference type="AlphaFoldDB" id="A0A084WEC1"/>
<reference evidence="2" key="2">
    <citation type="submission" date="2020-05" db="UniProtKB">
        <authorList>
            <consortium name="EnsemblMetazoa"/>
        </authorList>
    </citation>
    <scope>IDENTIFICATION</scope>
</reference>
<protein>
    <submittedName>
        <fullName evidence="1 2">Uncharacterized protein</fullName>
    </submittedName>
</protein>
<name>A0A084WEC1_ANOSI</name>
<evidence type="ECO:0000313" key="3">
    <source>
        <dbReference type="Proteomes" id="UP000030765"/>
    </source>
</evidence>
<dbReference type="VEuPathDB" id="VectorBase:ASIC016878"/>
<dbReference type="EMBL" id="ATLV01023198">
    <property type="status" value="NOT_ANNOTATED_CDS"/>
    <property type="molecule type" value="Genomic_DNA"/>
</dbReference>
<reference evidence="1 3" key="1">
    <citation type="journal article" date="2014" name="BMC Genomics">
        <title>Genome sequence of Anopheles sinensis provides insight into genetics basis of mosquito competence for malaria parasites.</title>
        <authorList>
            <person name="Zhou D."/>
            <person name="Zhang D."/>
            <person name="Ding G."/>
            <person name="Shi L."/>
            <person name="Hou Q."/>
            <person name="Ye Y."/>
            <person name="Xu Y."/>
            <person name="Zhou H."/>
            <person name="Xiong C."/>
            <person name="Li S."/>
            <person name="Yu J."/>
            <person name="Hong S."/>
            <person name="Yu X."/>
            <person name="Zou P."/>
            <person name="Chen C."/>
            <person name="Chang X."/>
            <person name="Wang W."/>
            <person name="Lv Y."/>
            <person name="Sun Y."/>
            <person name="Ma L."/>
            <person name="Shen B."/>
            <person name="Zhu C."/>
        </authorList>
    </citation>
    <scope>NUCLEOTIDE SEQUENCE [LARGE SCALE GENOMIC DNA]</scope>
</reference>
<keyword evidence="3" id="KW-1185">Reference proteome</keyword>
<organism evidence="1">
    <name type="scientific">Anopheles sinensis</name>
    <name type="common">Mosquito</name>
    <dbReference type="NCBI Taxonomy" id="74873"/>
    <lineage>
        <taxon>Eukaryota</taxon>
        <taxon>Metazoa</taxon>
        <taxon>Ecdysozoa</taxon>
        <taxon>Arthropoda</taxon>
        <taxon>Hexapoda</taxon>
        <taxon>Insecta</taxon>
        <taxon>Pterygota</taxon>
        <taxon>Neoptera</taxon>
        <taxon>Endopterygota</taxon>
        <taxon>Diptera</taxon>
        <taxon>Nematocera</taxon>
        <taxon>Culicoidea</taxon>
        <taxon>Culicidae</taxon>
        <taxon>Anophelinae</taxon>
        <taxon>Anopheles</taxon>
    </lineage>
</organism>
<proteinExistence type="predicted"/>
<dbReference type="Proteomes" id="UP000030765">
    <property type="component" value="Unassembled WGS sequence"/>
</dbReference>
<evidence type="ECO:0000313" key="1">
    <source>
        <dbReference type="EMBL" id="KFB48565.1"/>
    </source>
</evidence>
<accession>A0A084WEC1</accession>
<gene>
    <name evidence="1" type="ORF">ZHAS_00016878</name>
</gene>
<dbReference type="EnsemblMetazoa" id="ASIC016878-RA">
    <property type="protein sequence ID" value="ASIC016878-PA"/>
    <property type="gene ID" value="ASIC016878"/>
</dbReference>
<evidence type="ECO:0000313" key="2">
    <source>
        <dbReference type="EnsemblMetazoa" id="ASIC016878-PA"/>
    </source>
</evidence>